<feature type="compositionally biased region" description="Polar residues" evidence="10">
    <location>
        <begin position="551"/>
        <end position="597"/>
    </location>
</feature>
<protein>
    <recommendedName>
        <fullName evidence="3">cellulase</fullName>
        <ecNumber evidence="3">3.2.1.4</ecNumber>
    </recommendedName>
</protein>
<dbReference type="GO" id="GO:0030248">
    <property type="term" value="F:cellulose binding"/>
    <property type="evidence" value="ECO:0007669"/>
    <property type="project" value="InterPro"/>
</dbReference>
<evidence type="ECO:0000256" key="3">
    <source>
        <dbReference type="ARBA" id="ARBA00012601"/>
    </source>
</evidence>
<dbReference type="Pfam" id="PF00150">
    <property type="entry name" value="Cellulase"/>
    <property type="match status" value="1"/>
</dbReference>
<feature type="region of interest" description="Disordered" evidence="10">
    <location>
        <begin position="62"/>
        <end position="90"/>
    </location>
</feature>
<dbReference type="SUPFAM" id="SSF51445">
    <property type="entry name" value="(Trans)glycosidases"/>
    <property type="match status" value="1"/>
</dbReference>
<dbReference type="InterPro" id="IPR018087">
    <property type="entry name" value="Glyco_hydro_5_CS"/>
</dbReference>
<dbReference type="EMBL" id="SGPJ01000030">
    <property type="protein sequence ID" value="THH01161.1"/>
    <property type="molecule type" value="Genomic_DNA"/>
</dbReference>
<evidence type="ECO:0000256" key="9">
    <source>
        <dbReference type="ARBA" id="ARBA00023326"/>
    </source>
</evidence>
<sequence>MKSLLALTSLALYLASARGQAAVWQQCGGTGWAGATTCASGSVCTELNDYYSQCIPGTATSAPATAPPVTSAPSTVSSSAAPSGTSTPPAGTGTLKFAGINISGFDFGCNTDGTCTASAAWPPLTQYYGADGAGQMNHFVTDDGFNIFRLPVGWQFLTNDVLGGTLDEANFEEYDALVQACIASGAAACIVDVHNYARWNGEIIGQGGPTNEQFADLWTSIATKYAGNEKIIFGVMNEPHDIPDINLWAQSVQAAVTAIRNAGATSQLILLPGNNYTSAETFVSNGSGPALLTVTNPDGTTTNLIFDVHKYLDSDNSGTHADCVTNNIDDAWSPLADWLRSNGRQALNTETGGGNTASCAEFLCEQIVFQQQNSDVFLGYVGWAAAEASSSAGTRPSFLDDEDDSEGENTGWQWEAEDDMTAGHVWPKGPTLDKAFIYHHSPTVSVHVTANTLPIVTRVGTGNTPFVFAAQGSAGSLIKVAHVTMDEHGNERGLSASDLEDRSMPTPELVPETTVAKWNEPDAFKDFLNAEADRERPLRRSISPFPELDDASSSYAHSDRLPSSSPGDSTTFPSSDDNDNDPTTIPAATTTSEPNFSAASSEIDVDLSAYSDSVLFPFAFSAITPYPAHPLRRRRVERAQRRLSTLTRSRLENAVSDDEEEAKKAKAGERERRERRDRARRRAPDWARMEKALKKRIAEFKDWTEHAKNEDGDGEDEYEDDWGPDPFGDEAEL</sequence>
<comment type="similarity">
    <text evidence="2">Belongs to the glycosyl hydrolase 5 (cellulase A) family.</text>
</comment>
<keyword evidence="5" id="KW-0378">Hydrolase</keyword>
<name>A0A4S4KS88_9APHY</name>
<evidence type="ECO:0000256" key="7">
    <source>
        <dbReference type="ARBA" id="ARBA00023277"/>
    </source>
</evidence>
<feature type="signal peptide" evidence="11">
    <location>
        <begin position="1"/>
        <end position="19"/>
    </location>
</feature>
<organism evidence="13 14">
    <name type="scientific">Hermanssonia centrifuga</name>
    <dbReference type="NCBI Taxonomy" id="98765"/>
    <lineage>
        <taxon>Eukaryota</taxon>
        <taxon>Fungi</taxon>
        <taxon>Dikarya</taxon>
        <taxon>Basidiomycota</taxon>
        <taxon>Agaricomycotina</taxon>
        <taxon>Agaricomycetes</taxon>
        <taxon>Polyporales</taxon>
        <taxon>Meruliaceae</taxon>
        <taxon>Hermanssonia</taxon>
    </lineage>
</organism>
<comment type="caution">
    <text evidence="13">The sequence shown here is derived from an EMBL/GenBank/DDBJ whole genome shotgun (WGS) entry which is preliminary data.</text>
</comment>
<dbReference type="InterPro" id="IPR001547">
    <property type="entry name" value="Glyco_hydro_5"/>
</dbReference>
<evidence type="ECO:0000256" key="1">
    <source>
        <dbReference type="ARBA" id="ARBA00000966"/>
    </source>
</evidence>
<dbReference type="Proteomes" id="UP000309038">
    <property type="component" value="Unassembled WGS sequence"/>
</dbReference>
<dbReference type="PROSITE" id="PS51164">
    <property type="entry name" value="CBM1_2"/>
    <property type="match status" value="1"/>
</dbReference>
<dbReference type="GO" id="GO:0008810">
    <property type="term" value="F:cellulase activity"/>
    <property type="evidence" value="ECO:0007669"/>
    <property type="project" value="UniProtKB-EC"/>
</dbReference>
<dbReference type="PROSITE" id="PS00562">
    <property type="entry name" value="CBM1_1"/>
    <property type="match status" value="1"/>
</dbReference>
<evidence type="ECO:0000256" key="2">
    <source>
        <dbReference type="ARBA" id="ARBA00005641"/>
    </source>
</evidence>
<dbReference type="SMART" id="SM00236">
    <property type="entry name" value="fCBD"/>
    <property type="match status" value="1"/>
</dbReference>
<feature type="domain" description="CBM1" evidence="12">
    <location>
        <begin position="19"/>
        <end position="55"/>
    </location>
</feature>
<keyword evidence="6" id="KW-0136">Cellulose degradation</keyword>
<dbReference type="GO" id="GO:0030245">
    <property type="term" value="P:cellulose catabolic process"/>
    <property type="evidence" value="ECO:0007669"/>
    <property type="project" value="UniProtKB-KW"/>
</dbReference>
<dbReference type="SUPFAM" id="SSF57180">
    <property type="entry name" value="Cellulose-binding domain"/>
    <property type="match status" value="1"/>
</dbReference>
<keyword evidence="9" id="KW-0624">Polysaccharide degradation</keyword>
<dbReference type="GO" id="GO:0005576">
    <property type="term" value="C:extracellular region"/>
    <property type="evidence" value="ECO:0007669"/>
    <property type="project" value="InterPro"/>
</dbReference>
<evidence type="ECO:0000256" key="11">
    <source>
        <dbReference type="SAM" id="SignalP"/>
    </source>
</evidence>
<feature type="compositionally biased region" description="Acidic residues" evidence="10">
    <location>
        <begin position="712"/>
        <end position="733"/>
    </location>
</feature>
<evidence type="ECO:0000313" key="14">
    <source>
        <dbReference type="Proteomes" id="UP000309038"/>
    </source>
</evidence>
<dbReference type="PROSITE" id="PS00659">
    <property type="entry name" value="GLYCOSYL_HYDROL_F5"/>
    <property type="match status" value="1"/>
</dbReference>
<feature type="chain" id="PRO_5020540200" description="cellulase" evidence="11">
    <location>
        <begin position="20"/>
        <end position="733"/>
    </location>
</feature>
<evidence type="ECO:0000256" key="4">
    <source>
        <dbReference type="ARBA" id="ARBA00022729"/>
    </source>
</evidence>
<feature type="compositionally biased region" description="Basic and acidic residues" evidence="10">
    <location>
        <begin position="661"/>
        <end position="684"/>
    </location>
</feature>
<keyword evidence="14" id="KW-1185">Reference proteome</keyword>
<evidence type="ECO:0000256" key="10">
    <source>
        <dbReference type="SAM" id="MobiDB-lite"/>
    </source>
</evidence>
<dbReference type="PANTHER" id="PTHR34142">
    <property type="entry name" value="ENDO-BETA-1,4-GLUCANASE A"/>
    <property type="match status" value="1"/>
</dbReference>
<gene>
    <name evidence="13" type="ORF">EW026_g1474</name>
</gene>
<evidence type="ECO:0000259" key="12">
    <source>
        <dbReference type="PROSITE" id="PS51164"/>
    </source>
</evidence>
<dbReference type="InterPro" id="IPR035971">
    <property type="entry name" value="CBD_sf"/>
</dbReference>
<evidence type="ECO:0000256" key="5">
    <source>
        <dbReference type="ARBA" id="ARBA00022801"/>
    </source>
</evidence>
<feature type="region of interest" description="Disordered" evidence="10">
    <location>
        <begin position="703"/>
        <end position="733"/>
    </location>
</feature>
<dbReference type="EC" id="3.2.1.4" evidence="3"/>
<dbReference type="FunFam" id="3.20.20.80:FF:000124">
    <property type="entry name" value="Exported cellulase"/>
    <property type="match status" value="1"/>
</dbReference>
<keyword evidence="4 11" id="KW-0732">Signal</keyword>
<dbReference type="Pfam" id="PF00734">
    <property type="entry name" value="CBM_1"/>
    <property type="match status" value="1"/>
</dbReference>
<evidence type="ECO:0000313" key="13">
    <source>
        <dbReference type="EMBL" id="THH01161.1"/>
    </source>
</evidence>
<proteinExistence type="inferred from homology"/>
<keyword evidence="8" id="KW-0326">Glycosidase</keyword>
<dbReference type="AlphaFoldDB" id="A0A4S4KS88"/>
<dbReference type="Gene3D" id="3.20.20.80">
    <property type="entry name" value="Glycosidases"/>
    <property type="match status" value="1"/>
</dbReference>
<evidence type="ECO:0000256" key="8">
    <source>
        <dbReference type="ARBA" id="ARBA00023295"/>
    </source>
</evidence>
<reference evidence="13 14" key="1">
    <citation type="submission" date="2019-02" db="EMBL/GenBank/DDBJ databases">
        <title>Genome sequencing of the rare red list fungi Phlebia centrifuga.</title>
        <authorList>
            <person name="Buettner E."/>
            <person name="Kellner H."/>
        </authorList>
    </citation>
    <scope>NUCLEOTIDE SEQUENCE [LARGE SCALE GENOMIC DNA]</scope>
    <source>
        <strain evidence="13 14">DSM 108282</strain>
    </source>
</reference>
<dbReference type="PANTHER" id="PTHR34142:SF5">
    <property type="entry name" value="CBM1 DOMAIN-CONTAINING PROTEIN"/>
    <property type="match status" value="1"/>
</dbReference>
<evidence type="ECO:0000256" key="6">
    <source>
        <dbReference type="ARBA" id="ARBA00023001"/>
    </source>
</evidence>
<keyword evidence="7" id="KW-0119">Carbohydrate metabolism</keyword>
<accession>A0A4S4KS88</accession>
<dbReference type="InterPro" id="IPR000254">
    <property type="entry name" value="CBD"/>
</dbReference>
<dbReference type="InterPro" id="IPR017853">
    <property type="entry name" value="GH"/>
</dbReference>
<feature type="region of interest" description="Disordered" evidence="10">
    <location>
        <begin position="538"/>
        <end position="597"/>
    </location>
</feature>
<comment type="catalytic activity">
    <reaction evidence="1">
        <text>Endohydrolysis of (1-&gt;4)-beta-D-glucosidic linkages in cellulose, lichenin and cereal beta-D-glucans.</text>
        <dbReference type="EC" id="3.2.1.4"/>
    </reaction>
</comment>
<feature type="region of interest" description="Disordered" evidence="10">
    <location>
        <begin position="648"/>
        <end position="684"/>
    </location>
</feature>